<sequence>MNLRRFEWLGRFFAVAGVILSLCLVAYEMKLARDVAMADLYQQRVDMDLAGYREFFDGAEYFEALVLYHDGEELSFKQESMLQLAYLMTLTSIDSAYYQWELGLVPDDEWIRNRSETALQLQENPLAIKAWNNGAGFRQGFVDEIELLVPQMQDEPETSKNK</sequence>
<name>A0A5P9NLJ0_9GAMM</name>
<evidence type="ECO:0000313" key="2">
    <source>
        <dbReference type="EMBL" id="QFU76647.1"/>
    </source>
</evidence>
<dbReference type="AlphaFoldDB" id="A0A5P9NLJ0"/>
<dbReference type="RefSeq" id="WP_153239789.1">
    <property type="nucleotide sequence ID" value="NZ_CP036422.1"/>
</dbReference>
<dbReference type="EMBL" id="CP036422">
    <property type="protein sequence ID" value="QFU76647.1"/>
    <property type="molecule type" value="Genomic_DNA"/>
</dbReference>
<proteinExistence type="predicted"/>
<keyword evidence="1" id="KW-0812">Transmembrane</keyword>
<protein>
    <submittedName>
        <fullName evidence="2">Uncharacterized protein</fullName>
    </submittedName>
</protein>
<dbReference type="OrthoDB" id="9957307at2"/>
<evidence type="ECO:0000313" key="3">
    <source>
        <dbReference type="Proteomes" id="UP000326287"/>
    </source>
</evidence>
<evidence type="ECO:0000256" key="1">
    <source>
        <dbReference type="SAM" id="Phobius"/>
    </source>
</evidence>
<gene>
    <name evidence="2" type="ORF">EY643_13840</name>
</gene>
<dbReference type="KEGG" id="halc:EY643_13840"/>
<keyword evidence="3" id="KW-1185">Reference proteome</keyword>
<feature type="transmembrane region" description="Helical" evidence="1">
    <location>
        <begin position="6"/>
        <end position="27"/>
    </location>
</feature>
<keyword evidence="1" id="KW-1133">Transmembrane helix</keyword>
<dbReference type="Proteomes" id="UP000326287">
    <property type="component" value="Chromosome"/>
</dbReference>
<reference evidence="2 3" key="1">
    <citation type="submission" date="2019-02" db="EMBL/GenBank/DDBJ databases">
        <authorList>
            <person name="Li S.-H."/>
        </authorList>
    </citation>
    <scope>NUCLEOTIDE SEQUENCE [LARGE SCALE GENOMIC DNA]</scope>
    <source>
        <strain evidence="2 3">IMCC14385</strain>
    </source>
</reference>
<keyword evidence="1" id="KW-0472">Membrane</keyword>
<accession>A0A5P9NLJ0</accession>
<organism evidence="2 3">
    <name type="scientific">Halioglobus maricola</name>
    <dbReference type="NCBI Taxonomy" id="2601894"/>
    <lineage>
        <taxon>Bacteria</taxon>
        <taxon>Pseudomonadati</taxon>
        <taxon>Pseudomonadota</taxon>
        <taxon>Gammaproteobacteria</taxon>
        <taxon>Cellvibrionales</taxon>
        <taxon>Halieaceae</taxon>
        <taxon>Halioglobus</taxon>
    </lineage>
</organism>